<dbReference type="AlphaFoldDB" id="A0A1C4X180"/>
<dbReference type="EMBL" id="LT607411">
    <property type="protein sequence ID" value="SCF02209.1"/>
    <property type="molecule type" value="Genomic_DNA"/>
</dbReference>
<evidence type="ECO:0000313" key="1">
    <source>
        <dbReference type="EMBL" id="SCF02209.1"/>
    </source>
</evidence>
<proteinExistence type="predicted"/>
<reference evidence="2" key="1">
    <citation type="submission" date="2016-06" db="EMBL/GenBank/DDBJ databases">
        <authorList>
            <person name="Varghese N."/>
            <person name="Submissions Spin"/>
        </authorList>
    </citation>
    <scope>NUCLEOTIDE SEQUENCE [LARGE SCALE GENOMIC DNA]</scope>
    <source>
        <strain evidence="2">DSM 43909</strain>
    </source>
</reference>
<organism evidence="1 2">
    <name type="scientific">Micromonospora viridifaciens</name>
    <dbReference type="NCBI Taxonomy" id="1881"/>
    <lineage>
        <taxon>Bacteria</taxon>
        <taxon>Bacillati</taxon>
        <taxon>Actinomycetota</taxon>
        <taxon>Actinomycetes</taxon>
        <taxon>Micromonosporales</taxon>
        <taxon>Micromonosporaceae</taxon>
        <taxon>Micromonospora</taxon>
    </lineage>
</organism>
<keyword evidence="2" id="KW-1185">Reference proteome</keyword>
<name>A0A1C4X180_MICVI</name>
<dbReference type="RefSeq" id="WP_157744453.1">
    <property type="nucleotide sequence ID" value="NZ_LT607411.1"/>
</dbReference>
<sequence length="291" mass="31857">MSDLRTLDPETREEQRAWDYGDFPYGLEPLIMPPLDQPAVLAPPPPDLLTAYDVERTRAALELPPRATGLALPDSTDALYWFRWITGHQVTMLLWNLMGALVASIAEGEDADDRTLTDLESCTNGYTAMLQYSGSCSPEIYQALIRPRMYLQHRGFSGLWAADFAPLRRLLRGQAMPWMTGPAGARLVAAVATNRAAHEAVAARLVPAGKSLLQQSVAGTAVRPTPRTAAIFDNFFMTIRAPVGRDAVVAQLLHRVRAVALDLAANGSPSTADEILAPLRRVVADLPRFTR</sequence>
<dbReference type="OrthoDB" id="3687546at2"/>
<gene>
    <name evidence="1" type="ORF">GA0074695_2918</name>
</gene>
<protein>
    <submittedName>
        <fullName evidence="1">Uncharacterized protein</fullName>
    </submittedName>
</protein>
<evidence type="ECO:0000313" key="2">
    <source>
        <dbReference type="Proteomes" id="UP000198242"/>
    </source>
</evidence>
<dbReference type="Proteomes" id="UP000198242">
    <property type="component" value="Chromosome I"/>
</dbReference>
<accession>A0A1C4X180</accession>